<dbReference type="PANTHER" id="PTHR13090:SF1">
    <property type="entry name" value="ARGININE-HYDROXYLASE NDUFAF5, MITOCHONDRIAL"/>
    <property type="match status" value="1"/>
</dbReference>
<dbReference type="Pfam" id="PF08241">
    <property type="entry name" value="Methyltransf_11"/>
    <property type="match status" value="1"/>
</dbReference>
<evidence type="ECO:0000313" key="5">
    <source>
        <dbReference type="EMBL" id="CAE0039439.1"/>
    </source>
</evidence>
<proteinExistence type="predicted"/>
<name>A0A7S2ZIX4_9RHOD</name>
<dbReference type="InterPro" id="IPR050602">
    <property type="entry name" value="Malonyl-ACP_OMT"/>
</dbReference>
<gene>
    <name evidence="4" type="ORF">RMAR00112_LOCUS7394</name>
    <name evidence="5" type="ORF">RMAR00112_LOCUS7398</name>
    <name evidence="6" type="ORF">RMAR00112_LOCUS7400</name>
    <name evidence="7" type="ORF">RMAR00112_LOCUS7402</name>
</gene>
<dbReference type="InterPro" id="IPR029063">
    <property type="entry name" value="SAM-dependent_MTases_sf"/>
</dbReference>
<accession>A0A7S2ZIX4</accession>
<evidence type="ECO:0000313" key="7">
    <source>
        <dbReference type="EMBL" id="CAE0039443.1"/>
    </source>
</evidence>
<dbReference type="GO" id="GO:0008757">
    <property type="term" value="F:S-adenosylmethionine-dependent methyltransferase activity"/>
    <property type="evidence" value="ECO:0007669"/>
    <property type="project" value="InterPro"/>
</dbReference>
<protein>
    <recommendedName>
        <fullName evidence="3">Methyltransferase type 11 domain-containing protein</fullName>
    </recommendedName>
</protein>
<organism evidence="4">
    <name type="scientific">Rhodosorus marinus</name>
    <dbReference type="NCBI Taxonomy" id="101924"/>
    <lineage>
        <taxon>Eukaryota</taxon>
        <taxon>Rhodophyta</taxon>
        <taxon>Stylonematophyceae</taxon>
        <taxon>Stylonematales</taxon>
        <taxon>Stylonemataceae</taxon>
        <taxon>Rhodosorus</taxon>
    </lineage>
</organism>
<evidence type="ECO:0000313" key="4">
    <source>
        <dbReference type="EMBL" id="CAE0039435.1"/>
    </source>
</evidence>
<dbReference type="InterPro" id="IPR013216">
    <property type="entry name" value="Methyltransf_11"/>
</dbReference>
<dbReference type="EMBL" id="HBHW01009735">
    <property type="protein sequence ID" value="CAE0039441.1"/>
    <property type="molecule type" value="Transcribed_RNA"/>
</dbReference>
<evidence type="ECO:0000259" key="3">
    <source>
        <dbReference type="Pfam" id="PF08241"/>
    </source>
</evidence>
<dbReference type="AlphaFoldDB" id="A0A7S2ZIX4"/>
<dbReference type="PANTHER" id="PTHR13090">
    <property type="entry name" value="ARGININE-HYDROXYLASE NDUFAF5, MITOCHONDRIAL"/>
    <property type="match status" value="1"/>
</dbReference>
<dbReference type="CDD" id="cd02440">
    <property type="entry name" value="AdoMet_MTases"/>
    <property type="match status" value="1"/>
</dbReference>
<dbReference type="EMBL" id="HBHW01009729">
    <property type="protein sequence ID" value="CAE0039435.1"/>
    <property type="molecule type" value="Transcribed_RNA"/>
</dbReference>
<dbReference type="EMBL" id="HBHW01009733">
    <property type="protein sequence ID" value="CAE0039439.1"/>
    <property type="molecule type" value="Transcribed_RNA"/>
</dbReference>
<dbReference type="GO" id="GO:0005739">
    <property type="term" value="C:mitochondrion"/>
    <property type="evidence" value="ECO:0007669"/>
    <property type="project" value="TreeGrafter"/>
</dbReference>
<sequence length="329" mass="36896">MRYGLIFRGIKNCTSSRRGMSVLVFDRDAKRRHKVLSASAAGASEFDYLRDEVAERVIDRLEDVNRNFKRALDLGCGRAHVGIAANKLLQRDKVHSLLQVDQAAPIIDAAKRRCEEEGVLQAAFDVVDEERIPFQNEEFDLVVSSLALHWVNDLPGSMVQINNILRPDGLFVGAMFGGDTLSELRISMQLAEEEIWSGLSNHVSPFVRLRDAGSVLGRGGVVLTTIDTEDIQVQFSDIFSLMRHLKGMGENNALMKRRTYFGNRAFTRANEIYKEKFGSEDGGIIATFQIIYMLGWKYSDSQPRPLKRGSATASFKNLEGMSEVVDSKR</sequence>
<reference evidence="4" key="1">
    <citation type="submission" date="2021-01" db="EMBL/GenBank/DDBJ databases">
        <authorList>
            <person name="Corre E."/>
            <person name="Pelletier E."/>
            <person name="Niang G."/>
            <person name="Scheremetjew M."/>
            <person name="Finn R."/>
            <person name="Kale V."/>
            <person name="Holt S."/>
            <person name="Cochrane G."/>
            <person name="Meng A."/>
            <person name="Brown T."/>
            <person name="Cohen L."/>
        </authorList>
    </citation>
    <scope>NUCLEOTIDE SEQUENCE</scope>
    <source>
        <strain evidence="4">CCMP 769</strain>
    </source>
</reference>
<evidence type="ECO:0000313" key="6">
    <source>
        <dbReference type="EMBL" id="CAE0039441.1"/>
    </source>
</evidence>
<dbReference type="GO" id="GO:0032259">
    <property type="term" value="P:methylation"/>
    <property type="evidence" value="ECO:0007669"/>
    <property type="project" value="UniProtKB-KW"/>
</dbReference>
<dbReference type="SUPFAM" id="SSF53335">
    <property type="entry name" value="S-adenosyl-L-methionine-dependent methyltransferases"/>
    <property type="match status" value="1"/>
</dbReference>
<dbReference type="GO" id="GO:0032981">
    <property type="term" value="P:mitochondrial respiratory chain complex I assembly"/>
    <property type="evidence" value="ECO:0007669"/>
    <property type="project" value="TreeGrafter"/>
</dbReference>
<dbReference type="EMBL" id="HBHW01009737">
    <property type="protein sequence ID" value="CAE0039443.1"/>
    <property type="molecule type" value="Transcribed_RNA"/>
</dbReference>
<feature type="domain" description="Methyltransferase type 11" evidence="3">
    <location>
        <begin position="72"/>
        <end position="172"/>
    </location>
</feature>
<keyword evidence="2" id="KW-0808">Transferase</keyword>
<dbReference type="Gene3D" id="3.40.50.150">
    <property type="entry name" value="Vaccinia Virus protein VP39"/>
    <property type="match status" value="1"/>
</dbReference>
<evidence type="ECO:0000256" key="1">
    <source>
        <dbReference type="ARBA" id="ARBA00022603"/>
    </source>
</evidence>
<keyword evidence="1" id="KW-0489">Methyltransferase</keyword>
<evidence type="ECO:0000256" key="2">
    <source>
        <dbReference type="ARBA" id="ARBA00022679"/>
    </source>
</evidence>